<dbReference type="CDD" id="cd01647">
    <property type="entry name" value="RT_LTR"/>
    <property type="match status" value="1"/>
</dbReference>
<evidence type="ECO:0000256" key="3">
    <source>
        <dbReference type="ARBA" id="ARBA00022722"/>
    </source>
</evidence>
<evidence type="ECO:0000256" key="6">
    <source>
        <dbReference type="SAM" id="MobiDB-lite"/>
    </source>
</evidence>
<name>A0AAQ3UKU9_PASNO</name>
<evidence type="ECO:0000259" key="7">
    <source>
        <dbReference type="Pfam" id="PF00078"/>
    </source>
</evidence>
<dbReference type="SUPFAM" id="SSF56672">
    <property type="entry name" value="DNA/RNA polymerases"/>
    <property type="match status" value="1"/>
</dbReference>
<dbReference type="PANTHER" id="PTHR37984">
    <property type="entry name" value="PROTEIN CBG26694"/>
    <property type="match status" value="1"/>
</dbReference>
<dbReference type="CDD" id="cd00303">
    <property type="entry name" value="retropepsin_like"/>
    <property type="match status" value="1"/>
</dbReference>
<protein>
    <recommendedName>
        <fullName evidence="11">Reverse transcriptase</fullName>
    </recommendedName>
</protein>
<evidence type="ECO:0000313" key="9">
    <source>
        <dbReference type="EMBL" id="WVZ94095.1"/>
    </source>
</evidence>
<feature type="compositionally biased region" description="Polar residues" evidence="6">
    <location>
        <begin position="92"/>
        <end position="105"/>
    </location>
</feature>
<dbReference type="AlphaFoldDB" id="A0AAQ3UKU9"/>
<proteinExistence type="predicted"/>
<dbReference type="InterPro" id="IPR021109">
    <property type="entry name" value="Peptidase_aspartic_dom_sf"/>
</dbReference>
<feature type="domain" description="Reverse transcriptase" evidence="7">
    <location>
        <begin position="330"/>
        <end position="499"/>
    </location>
</feature>
<dbReference type="InterPro" id="IPR050951">
    <property type="entry name" value="Retrovirus_Pol_polyprotein"/>
</dbReference>
<accession>A0AAQ3UKU9</accession>
<dbReference type="InterPro" id="IPR043502">
    <property type="entry name" value="DNA/RNA_pol_sf"/>
</dbReference>
<dbReference type="Gene3D" id="3.10.10.10">
    <property type="entry name" value="HIV Type 1 Reverse Transcriptase, subunit A, domain 1"/>
    <property type="match status" value="1"/>
</dbReference>
<evidence type="ECO:0008006" key="11">
    <source>
        <dbReference type="Google" id="ProtNLM"/>
    </source>
</evidence>
<dbReference type="FunFam" id="3.30.70.270:FF:000020">
    <property type="entry name" value="Transposon Tf2-6 polyprotein-like Protein"/>
    <property type="match status" value="1"/>
</dbReference>
<dbReference type="Proteomes" id="UP001341281">
    <property type="component" value="Chromosome 09"/>
</dbReference>
<evidence type="ECO:0000256" key="5">
    <source>
        <dbReference type="ARBA" id="ARBA00023268"/>
    </source>
</evidence>
<dbReference type="Gene3D" id="3.30.70.270">
    <property type="match status" value="2"/>
</dbReference>
<dbReference type="InterPro" id="IPR000477">
    <property type="entry name" value="RT_dom"/>
</dbReference>
<keyword evidence="4" id="KW-0378">Hydrolase</keyword>
<keyword evidence="10" id="KW-1185">Reference proteome</keyword>
<sequence length="678" mass="77235">MEQKQREFRELKQGNRTVMQYVQSFIHQSQYSPGDVADDPSRAARLLSGFDPTLMMHLGREYQSFTQLVDTALDMENHLRVAGEDQKRKHQANSAPGSSQKQKANYQAPRRIQGPTPAGGSQGKQKGSATKTGRVHFIHLDQVPAGELVLAGTFTVNGRSAVVSFDSGATHTFLSKTYALRHGIKMCKLKENYHITAPGSPVTTGLMARQLRVDIGPESFVINPVVLPHQGIDVILCMNWMVENDAILHVGTREVQLKSQATGKILKVHIPEQKHLEATVNTTELQEIKKIPVVCEFPDVFSEELPGLPPNRDVEFKIDLVPETAPVSRRPYRMAPDELKELKTYCKNNWIKGSFVLVRHLGAVLLSSWRRKTKVLARAKVFSKIDLRSGYYQIKIRKENIPKTAFSTRYDLYEYLVMSFGLTNAPAFFMYMMNSVFMNELDKFVVVFIDDILVYSKSEEKHEEHLRTVLTRLREHQLYTKFSKCAFWLREVSFLGHILSEKGVVVDPITKIRNFLGLAGYYRRFIKDFSKTAKPMTSLTKKNTKYLWDPKCEEAFTSLKKSLTSAPVLAQPDITKPFDVYCDASGNGLGCVLMQEERVIAYASRQLRKHEANYATHDLELAAVSLKYILTQPELNMRQRRWLELIKDYDLEIHYHPGKANVVADALSRRAHCHVLEV</sequence>
<evidence type="ECO:0000313" key="10">
    <source>
        <dbReference type="Proteomes" id="UP001341281"/>
    </source>
</evidence>
<dbReference type="GO" id="GO:0004519">
    <property type="term" value="F:endonuclease activity"/>
    <property type="evidence" value="ECO:0007669"/>
    <property type="project" value="UniProtKB-KW"/>
</dbReference>
<gene>
    <name evidence="9" type="ORF">U9M48_040032</name>
</gene>
<keyword evidence="1" id="KW-0808">Transferase</keyword>
<dbReference type="SUPFAM" id="SSF50630">
    <property type="entry name" value="Acid proteases"/>
    <property type="match status" value="1"/>
</dbReference>
<dbReference type="Pfam" id="PF17919">
    <property type="entry name" value="RT_RNaseH_2"/>
    <property type="match status" value="1"/>
</dbReference>
<keyword evidence="4" id="KW-0255">Endonuclease</keyword>
<feature type="region of interest" description="Disordered" evidence="6">
    <location>
        <begin position="83"/>
        <end position="130"/>
    </location>
</feature>
<dbReference type="EMBL" id="CP144753">
    <property type="protein sequence ID" value="WVZ94095.1"/>
    <property type="molecule type" value="Genomic_DNA"/>
</dbReference>
<evidence type="ECO:0000256" key="2">
    <source>
        <dbReference type="ARBA" id="ARBA00022695"/>
    </source>
</evidence>
<reference evidence="9 10" key="1">
    <citation type="submission" date="2024-02" db="EMBL/GenBank/DDBJ databases">
        <title>High-quality chromosome-scale genome assembly of Pensacola bahiagrass (Paspalum notatum Flugge var. saurae).</title>
        <authorList>
            <person name="Vega J.M."/>
            <person name="Podio M."/>
            <person name="Orjuela J."/>
            <person name="Siena L.A."/>
            <person name="Pessino S.C."/>
            <person name="Combes M.C."/>
            <person name="Mariac C."/>
            <person name="Albertini E."/>
            <person name="Pupilli F."/>
            <person name="Ortiz J.P.A."/>
            <person name="Leblanc O."/>
        </authorList>
    </citation>
    <scope>NUCLEOTIDE SEQUENCE [LARGE SCALE GENOMIC DNA]</scope>
    <source>
        <strain evidence="9">R1</strain>
        <tissue evidence="9">Leaf</tissue>
    </source>
</reference>
<dbReference type="PANTHER" id="PTHR37984:SF5">
    <property type="entry name" value="PROTEIN NYNRIN-LIKE"/>
    <property type="match status" value="1"/>
</dbReference>
<evidence type="ECO:0000259" key="8">
    <source>
        <dbReference type="Pfam" id="PF17919"/>
    </source>
</evidence>
<keyword evidence="3" id="KW-0540">Nuclease</keyword>
<evidence type="ECO:0000256" key="1">
    <source>
        <dbReference type="ARBA" id="ARBA00022679"/>
    </source>
</evidence>
<dbReference type="Pfam" id="PF00078">
    <property type="entry name" value="RVT_1"/>
    <property type="match status" value="1"/>
</dbReference>
<dbReference type="InterPro" id="IPR041577">
    <property type="entry name" value="RT_RNaseH_2"/>
</dbReference>
<dbReference type="GO" id="GO:0016779">
    <property type="term" value="F:nucleotidyltransferase activity"/>
    <property type="evidence" value="ECO:0007669"/>
    <property type="project" value="UniProtKB-KW"/>
</dbReference>
<dbReference type="CDD" id="cd09274">
    <property type="entry name" value="RNase_HI_RT_Ty3"/>
    <property type="match status" value="1"/>
</dbReference>
<keyword evidence="5" id="KW-0511">Multifunctional enzyme</keyword>
<dbReference type="Pfam" id="PF08284">
    <property type="entry name" value="RVP_2"/>
    <property type="match status" value="1"/>
</dbReference>
<evidence type="ECO:0000256" key="4">
    <source>
        <dbReference type="ARBA" id="ARBA00022759"/>
    </source>
</evidence>
<organism evidence="9 10">
    <name type="scientific">Paspalum notatum var. saurae</name>
    <dbReference type="NCBI Taxonomy" id="547442"/>
    <lineage>
        <taxon>Eukaryota</taxon>
        <taxon>Viridiplantae</taxon>
        <taxon>Streptophyta</taxon>
        <taxon>Embryophyta</taxon>
        <taxon>Tracheophyta</taxon>
        <taxon>Spermatophyta</taxon>
        <taxon>Magnoliopsida</taxon>
        <taxon>Liliopsida</taxon>
        <taxon>Poales</taxon>
        <taxon>Poaceae</taxon>
        <taxon>PACMAD clade</taxon>
        <taxon>Panicoideae</taxon>
        <taxon>Andropogonodae</taxon>
        <taxon>Paspaleae</taxon>
        <taxon>Paspalinae</taxon>
        <taxon>Paspalum</taxon>
    </lineage>
</organism>
<keyword evidence="2" id="KW-0548">Nucleotidyltransferase</keyword>
<dbReference type="Gene3D" id="2.40.70.10">
    <property type="entry name" value="Acid Proteases"/>
    <property type="match status" value="1"/>
</dbReference>
<feature type="domain" description="Reverse transcriptase/retrotransposon-derived protein RNase H-like" evidence="8">
    <location>
        <begin position="548"/>
        <end position="624"/>
    </location>
</feature>
<dbReference type="InterPro" id="IPR043128">
    <property type="entry name" value="Rev_trsase/Diguanyl_cyclase"/>
</dbReference>